<gene>
    <name evidence="1" type="ORF">K7X08_027534</name>
</gene>
<organism evidence="1 2">
    <name type="scientific">Anisodus acutangulus</name>
    <dbReference type="NCBI Taxonomy" id="402998"/>
    <lineage>
        <taxon>Eukaryota</taxon>
        <taxon>Viridiplantae</taxon>
        <taxon>Streptophyta</taxon>
        <taxon>Embryophyta</taxon>
        <taxon>Tracheophyta</taxon>
        <taxon>Spermatophyta</taxon>
        <taxon>Magnoliopsida</taxon>
        <taxon>eudicotyledons</taxon>
        <taxon>Gunneridae</taxon>
        <taxon>Pentapetalae</taxon>
        <taxon>asterids</taxon>
        <taxon>lamiids</taxon>
        <taxon>Solanales</taxon>
        <taxon>Solanaceae</taxon>
        <taxon>Solanoideae</taxon>
        <taxon>Hyoscyameae</taxon>
        <taxon>Anisodus</taxon>
    </lineage>
</organism>
<dbReference type="EMBL" id="JAJAGQ010000006">
    <property type="protein sequence ID" value="KAJ8561344.1"/>
    <property type="molecule type" value="Genomic_DNA"/>
</dbReference>
<sequence>MGALAWQVKIPNKCSIFVFGGEMLLGFCPGSPFSVSCPLLPSLLPKNCSLELSARSTPPILSHQIWRLPPGFVFLPKLKQHSTYSRENYVVHISNTTMDRRTSAPAFQPKVQK</sequence>
<comment type="caution">
    <text evidence="1">The sequence shown here is derived from an EMBL/GenBank/DDBJ whole genome shotgun (WGS) entry which is preliminary data.</text>
</comment>
<name>A0A9Q1RL32_9SOLA</name>
<dbReference type="OrthoDB" id="10561281at2759"/>
<dbReference type="AlphaFoldDB" id="A0A9Q1RL32"/>
<evidence type="ECO:0000313" key="2">
    <source>
        <dbReference type="Proteomes" id="UP001152561"/>
    </source>
</evidence>
<evidence type="ECO:0000313" key="1">
    <source>
        <dbReference type="EMBL" id="KAJ8561344.1"/>
    </source>
</evidence>
<protein>
    <submittedName>
        <fullName evidence="1">Uncharacterized protein</fullName>
    </submittedName>
</protein>
<keyword evidence="2" id="KW-1185">Reference proteome</keyword>
<proteinExistence type="predicted"/>
<dbReference type="Proteomes" id="UP001152561">
    <property type="component" value="Unassembled WGS sequence"/>
</dbReference>
<accession>A0A9Q1RL32</accession>
<reference evidence="2" key="1">
    <citation type="journal article" date="2023" name="Proc. Natl. Acad. Sci. U.S.A.">
        <title>Genomic and structural basis for evolution of tropane alkaloid biosynthesis.</title>
        <authorList>
            <person name="Wanga Y.-J."/>
            <person name="Taina T."/>
            <person name="Yua J.-Y."/>
            <person name="Lia J."/>
            <person name="Xua B."/>
            <person name="Chenc J."/>
            <person name="D'Auriad J.C."/>
            <person name="Huanga J.-P."/>
            <person name="Huanga S.-X."/>
        </authorList>
    </citation>
    <scope>NUCLEOTIDE SEQUENCE [LARGE SCALE GENOMIC DNA]</scope>
    <source>
        <strain evidence="2">cv. KIB-2019</strain>
    </source>
</reference>